<dbReference type="OrthoDB" id="1893551at2759"/>
<protein>
    <submittedName>
        <fullName evidence="5">SPOSA6832_03329-mRNA-1:cds</fullName>
    </submittedName>
</protein>
<feature type="compositionally biased region" description="Low complexity" evidence="3">
    <location>
        <begin position="1331"/>
        <end position="1353"/>
    </location>
</feature>
<dbReference type="Gene3D" id="3.30.710.10">
    <property type="entry name" value="Potassium Channel Kv1.1, Chain A"/>
    <property type="match status" value="2"/>
</dbReference>
<evidence type="ECO:0000256" key="1">
    <source>
        <dbReference type="ARBA" id="ARBA00022737"/>
    </source>
</evidence>
<dbReference type="PROSITE" id="PS50012">
    <property type="entry name" value="RCC1_3"/>
    <property type="match status" value="3"/>
</dbReference>
<feature type="compositionally biased region" description="Basic and acidic residues" evidence="3">
    <location>
        <begin position="1424"/>
        <end position="1457"/>
    </location>
</feature>
<dbReference type="Gene3D" id="2.130.10.30">
    <property type="entry name" value="Regulator of chromosome condensation 1/beta-lactamase-inhibitor protein II"/>
    <property type="match status" value="1"/>
</dbReference>
<feature type="repeat" description="RCC1" evidence="2">
    <location>
        <begin position="202"/>
        <end position="267"/>
    </location>
</feature>
<dbReference type="InterPro" id="IPR036770">
    <property type="entry name" value="Ankyrin_rpt-contain_sf"/>
</dbReference>
<feature type="compositionally biased region" description="Low complexity" evidence="3">
    <location>
        <begin position="1378"/>
        <end position="1394"/>
    </location>
</feature>
<feature type="region of interest" description="Disordered" evidence="3">
    <location>
        <begin position="1164"/>
        <end position="1549"/>
    </location>
</feature>
<feature type="compositionally biased region" description="Low complexity" evidence="3">
    <location>
        <begin position="1131"/>
        <end position="1145"/>
    </location>
</feature>
<feature type="domain" description="BTB" evidence="4">
    <location>
        <begin position="862"/>
        <end position="926"/>
    </location>
</feature>
<dbReference type="Pfam" id="PF00651">
    <property type="entry name" value="BTB"/>
    <property type="match status" value="2"/>
</dbReference>
<feature type="compositionally biased region" description="Low complexity" evidence="3">
    <location>
        <begin position="1532"/>
        <end position="1543"/>
    </location>
</feature>
<evidence type="ECO:0000259" key="4">
    <source>
        <dbReference type="PROSITE" id="PS50097"/>
    </source>
</evidence>
<sequence>MNTTDLHALYASRAIGKARAFLNRGGAGSSSSGVGSSSAGAGAGGGGLSKSPSLGGFTGGGSFERQIVTAEVNRRDHWGRTVLHLAVTELEGWALDWVELLLNVPGLAVNLADAESGWSALHRALYAGNIAAARMLLARDDIDTRLKDSEGGFSVSTLLPAIRLIAVHYSGLSPFDVYNSTVDGTNPSDHFSLISHPNPGRVELFSWGSNRNFVLGFASDSERQYPERVQLKREGVKAAEGGLAKFEPCRVKDVSMARLHTGIVTDEQRGNVRLCGYGTAGRLGPTTQTQFTFAPLRDFPHQVSAVVLSPDHTVVITTAGDVYTFGLNRFSQLGYALDSPTPSQPQPSSSSEEPIQSTPRRVVGALKKEVVLGAAASRTHTAVFTADSLYTWGTNRGQLGYPAAGTPIQVLPRKVTLIQQPVIQITATENATACLLESRDVVVLYHEAYLKVAFPLNPFPSRMAPYRPPQVSAKPSIRKIASCGNTFAALSSLGDVFTFSLDSGSSTSAAAAMVNSGSAPSFDGTSSPGHALSRLMPKPQRIWNLRRKFTAVTDVGVGLDGSIIICTVSGHVFLRSKKYESSMSKSSSGLPSTPSSTSSAGRGWKFSRVPYLQRVIKVAANSTGGFAALRADVPLRFIEIEDATLARDLLNILPHWRRIAPLVPARSTQHHGRKKKDAGGGADSDADDDVDAAIERDIEVAIKLMGVLKRWDLTWEVPLAGTDAVVNFGTKSLPVHKTILAARSPLLAKHFSTPTVRAIDLDCSDLAALLLVHYLYSDDFPAVWDSRIGMPLRAALPTGTQLEVGVIKYELRQLAQLLELHALSQALERQVKTTPAPTLAANLSDVLHRPFTQNDLAVPLQPDVVLDLADRSVPCHAAILRARCPFFATFFDDQEWTSTRREGGTVRIDLRHVGWDVMRLVLEHVYRDAGMSLFQGVGACSMPAAPPLCRALTVRVRGADRPTPEEYIDFTVQVLAVANELLLDKLKQVCSAVLRSFVTLQNVCSILCDAAFYEAHDLARACMYFLTTSMETVLESYLLDDLPPDLLTALATFVQERQGAKMPVSRSGLLLQEVLSKHADYVAELDVGRPTGGAKRFRPNINSNLPRPSPSLLSPGPSPQLTPTPSKSPRMRPSASPNASPSLSAVREVDEPFTLDEDFLLDQSSVGPSASVPQSSFMPLGSPPPPRLQPWLSQPESNKRVVSSSSAPLDLRSIMATESAAAGRRASTSKGFTPPPFGSASPGSTSLSASAASWRPVPAARPSSLASIQSEQATSTPVRRPSVPGLSSTPPSRSSGTVPSLSARPAPSPSTSSPSMRAADPAAATGPVYTPSRLAPVASRSSSSPNARAPKASFGGSDTPWQNFERISAPAPPPVLAPVPSSSSSASPATSFAAIQSEQKAQLAAVKSHQAPRSLAEVMAQEQQEARRRDEAERDAREFARWFEEESRRVQEEEKALRAAAGAAGKGKKGAGAGKAKGGGKKNGGGAQGQQQHQQQQPGTIEAEARPAGAGSSTPKKGGRGGAGRGKGRGSAGPPVAVPTAAAQNGVRV</sequence>
<dbReference type="PROSITE" id="PS50097">
    <property type="entry name" value="BTB"/>
    <property type="match status" value="2"/>
</dbReference>
<evidence type="ECO:0000256" key="3">
    <source>
        <dbReference type="SAM" id="MobiDB-lite"/>
    </source>
</evidence>
<feature type="region of interest" description="Disordered" evidence="3">
    <location>
        <begin position="1092"/>
        <end position="1146"/>
    </location>
</feature>
<gene>
    <name evidence="5" type="primary">SPOSA6832_03329</name>
</gene>
<feature type="repeat" description="RCC1" evidence="2">
    <location>
        <begin position="387"/>
        <end position="438"/>
    </location>
</feature>
<proteinExistence type="predicted"/>
<dbReference type="InterPro" id="IPR000408">
    <property type="entry name" value="Reg_chr_condens"/>
</dbReference>
<feature type="region of interest" description="Disordered" evidence="3">
    <location>
        <begin position="664"/>
        <end position="688"/>
    </location>
</feature>
<evidence type="ECO:0000313" key="5">
    <source>
        <dbReference type="EMBL" id="CEQ41601.1"/>
    </source>
</evidence>
<dbReference type="InterPro" id="IPR011333">
    <property type="entry name" value="SKP1/BTB/POZ_sf"/>
</dbReference>
<feature type="compositionally biased region" description="Low complexity" evidence="3">
    <location>
        <begin position="1099"/>
        <end position="1115"/>
    </location>
</feature>
<feature type="domain" description="BTB" evidence="4">
    <location>
        <begin position="722"/>
        <end position="779"/>
    </location>
</feature>
<dbReference type="SUPFAM" id="SSF54695">
    <property type="entry name" value="POZ domain"/>
    <property type="match status" value="2"/>
</dbReference>
<feature type="region of interest" description="Disordered" evidence="3">
    <location>
        <begin position="336"/>
        <end position="359"/>
    </location>
</feature>
<feature type="compositionally biased region" description="Gly residues" evidence="3">
    <location>
        <begin position="1470"/>
        <end position="1488"/>
    </location>
</feature>
<dbReference type="SUPFAM" id="SSF50985">
    <property type="entry name" value="RCC1/BLIP-II"/>
    <property type="match status" value="1"/>
</dbReference>
<name>A0A0D6ENX0_SPOSA</name>
<dbReference type="Gene3D" id="1.25.40.20">
    <property type="entry name" value="Ankyrin repeat-containing domain"/>
    <property type="match status" value="1"/>
</dbReference>
<keyword evidence="6" id="KW-1185">Reference proteome</keyword>
<feature type="region of interest" description="Disordered" evidence="3">
    <location>
        <begin position="582"/>
        <end position="601"/>
    </location>
</feature>
<organism evidence="5 6">
    <name type="scientific">Sporidiobolus salmonicolor</name>
    <name type="common">Yeast-like fungus</name>
    <name type="synonym">Sporobolomyces salmonicolor</name>
    <dbReference type="NCBI Taxonomy" id="5005"/>
    <lineage>
        <taxon>Eukaryota</taxon>
        <taxon>Fungi</taxon>
        <taxon>Dikarya</taxon>
        <taxon>Basidiomycota</taxon>
        <taxon>Pucciniomycotina</taxon>
        <taxon>Microbotryomycetes</taxon>
        <taxon>Sporidiobolales</taxon>
        <taxon>Sporidiobolaceae</taxon>
        <taxon>Sporobolomyces</taxon>
    </lineage>
</organism>
<feature type="compositionally biased region" description="Low complexity" evidence="3">
    <location>
        <begin position="346"/>
        <end position="359"/>
    </location>
</feature>
<dbReference type="InterPro" id="IPR002110">
    <property type="entry name" value="Ankyrin_rpt"/>
</dbReference>
<dbReference type="CDD" id="cd18186">
    <property type="entry name" value="BTB_POZ_ZBTB_KLHL-like"/>
    <property type="match status" value="2"/>
</dbReference>
<evidence type="ECO:0000256" key="2">
    <source>
        <dbReference type="PROSITE-ProRule" id="PRU00235"/>
    </source>
</evidence>
<feature type="compositionally biased region" description="Polar residues" evidence="3">
    <location>
        <begin position="1164"/>
        <end position="1177"/>
    </location>
</feature>
<feature type="repeat" description="RCC1" evidence="2">
    <location>
        <begin position="320"/>
        <end position="387"/>
    </location>
</feature>
<dbReference type="SUPFAM" id="SSF48403">
    <property type="entry name" value="Ankyrin repeat"/>
    <property type="match status" value="1"/>
</dbReference>
<dbReference type="Pfam" id="PF12796">
    <property type="entry name" value="Ank_2"/>
    <property type="match status" value="1"/>
</dbReference>
<dbReference type="InterPro" id="IPR000210">
    <property type="entry name" value="BTB/POZ_dom"/>
</dbReference>
<dbReference type="PANTHER" id="PTHR22872:SF2">
    <property type="entry name" value="INHIBITOR OF BRUTON TYROSINE KINASE"/>
    <property type="match status" value="1"/>
</dbReference>
<feature type="compositionally biased region" description="Low complexity" evidence="3">
    <location>
        <begin position="1239"/>
        <end position="1253"/>
    </location>
</feature>
<dbReference type="SMART" id="SM00225">
    <property type="entry name" value="BTB"/>
    <property type="match status" value="2"/>
</dbReference>
<feature type="compositionally biased region" description="Polar residues" evidence="3">
    <location>
        <begin position="1264"/>
        <end position="1277"/>
    </location>
</feature>
<dbReference type="InterPro" id="IPR009091">
    <property type="entry name" value="RCC1/BLIP-II"/>
</dbReference>
<feature type="compositionally biased region" description="Polar residues" evidence="3">
    <location>
        <begin position="1285"/>
        <end position="1298"/>
    </location>
</feature>
<feature type="non-terminal residue" evidence="5">
    <location>
        <position position="1"/>
    </location>
</feature>
<feature type="compositionally biased region" description="Low complexity" evidence="3">
    <location>
        <begin position="582"/>
        <end position="599"/>
    </location>
</feature>
<accession>A0A0D6ENX0</accession>
<reference evidence="6" key="1">
    <citation type="submission" date="2015-02" db="EMBL/GenBank/DDBJ databases">
        <authorList>
            <person name="Gon?alves P."/>
        </authorList>
    </citation>
    <scope>NUCLEOTIDE SEQUENCE [LARGE SCALE GENOMIC DNA]</scope>
</reference>
<dbReference type="PANTHER" id="PTHR22872">
    <property type="entry name" value="BTK-BINDING PROTEIN-RELATED"/>
    <property type="match status" value="1"/>
</dbReference>
<feature type="compositionally biased region" description="Gly residues" evidence="3">
    <location>
        <begin position="1520"/>
        <end position="1531"/>
    </location>
</feature>
<keyword evidence="1" id="KW-0677">Repeat</keyword>
<evidence type="ECO:0000313" key="6">
    <source>
        <dbReference type="Proteomes" id="UP000243876"/>
    </source>
</evidence>
<dbReference type="Proteomes" id="UP000243876">
    <property type="component" value="Unassembled WGS sequence"/>
</dbReference>
<dbReference type="EMBL" id="CENE01000015">
    <property type="protein sequence ID" value="CEQ41601.1"/>
    <property type="molecule type" value="Genomic_DNA"/>
</dbReference>
<feature type="compositionally biased region" description="Low complexity" evidence="3">
    <location>
        <begin position="1299"/>
        <end position="1319"/>
    </location>
</feature>
<dbReference type="InterPro" id="IPR051625">
    <property type="entry name" value="Signaling_Regulatory_Domain"/>
</dbReference>